<dbReference type="Pfam" id="PF09820">
    <property type="entry name" value="AAA-ATPase_like"/>
    <property type="match status" value="1"/>
</dbReference>
<dbReference type="RefSeq" id="WP_253716758.1">
    <property type="nucleotide sequence ID" value="NZ_CP051522.1"/>
</dbReference>
<dbReference type="SUPFAM" id="SSF52540">
    <property type="entry name" value="P-loop containing nucleoside triphosphate hydrolases"/>
    <property type="match status" value="1"/>
</dbReference>
<dbReference type="EMBL" id="CP051635">
    <property type="protein sequence ID" value="UTC99356.1"/>
    <property type="molecule type" value="Genomic_DNA"/>
</dbReference>
<evidence type="ECO:0000259" key="1">
    <source>
        <dbReference type="Pfam" id="PF09820"/>
    </source>
</evidence>
<dbReference type="InterPro" id="IPR012547">
    <property type="entry name" value="PDDEXK_9"/>
</dbReference>
<dbReference type="PANTHER" id="PTHR34825">
    <property type="entry name" value="CONSERVED PROTEIN, WITH A WEAK D-GALACTARATE DEHYDRATASE/ALTRONATE HYDROLASE DOMAIN"/>
    <property type="match status" value="1"/>
</dbReference>
<reference evidence="2" key="1">
    <citation type="submission" date="2020-04" db="EMBL/GenBank/DDBJ databases">
        <title>Comparative genomics of oral phylogroup-2 Treponema strains.</title>
        <authorList>
            <person name="Zeng H."/>
            <person name="Chan Y.K."/>
            <person name="Watt R.M."/>
        </authorList>
    </citation>
    <scope>NUCLEOTIDE SEQUENCE</scope>
    <source>
        <strain evidence="2">OMZ 905</strain>
    </source>
</reference>
<dbReference type="InterPro" id="IPR018631">
    <property type="entry name" value="AAA-ATPase-like_dom"/>
</dbReference>
<evidence type="ECO:0000313" key="2">
    <source>
        <dbReference type="EMBL" id="UTC99356.1"/>
    </source>
</evidence>
<sequence length="533" mass="61722">MSTIRKMPIGVQSFEVLRKESFVYVDKTELIWRLVNESRVHFLSRPRRFGKSLLLSTLKAYFLGQKELFKGLAIEKFEEAEKGKREIWQEYPVLYLDFNTGIYDTKEGLLNRLTSFLCEYEKIYGSTGLDLPDRFQNLIKAAYEKTGKQAVILIDEYDKPLLQTMWKDEALNETYRTILKGFFGVIKSVDQYLRFAFLTGVTKFSKVSIFSDLNNLRDLSLLSDYSAVCGISQEELETDFKPEIKNLAENNSLTYEEALAKLKQRYDGYKFSETGKNMYNPFSLLNVFADGRMRDYWFATGTPTFLVEYLKKAYYNIPDLDGNVKMNETGLESYRADTINPLPILFQSGYLTIKDYNDFSRLYRLGFPNDEVRYGFLDNLLPAYTPIRTDKTGLSIWEFYEQIEAGDVDGFMQKMKGIISGIPYDNLTEKDLALREQNYQTAVYLVFALMNQFVHTEVHCATGRADCIVEFQDKVYIFEFKLTSNETAENAVKQIKEKGYADKYSGSGKKIIAIGSSFDEANRTIKDWKTEIK</sequence>
<gene>
    <name evidence="2" type="ORF">E4N86_00985</name>
</gene>
<keyword evidence="2" id="KW-0547">Nucleotide-binding</keyword>
<dbReference type="InterPro" id="IPR027417">
    <property type="entry name" value="P-loop_NTPase"/>
</dbReference>
<protein>
    <submittedName>
        <fullName evidence="2">ATP-binding protein</fullName>
    </submittedName>
</protein>
<feature type="domain" description="AAA-ATPase-like" evidence="1">
    <location>
        <begin position="8"/>
        <end position="210"/>
    </location>
</feature>
<name>A0A9Q9EWG4_TREDN</name>
<dbReference type="Proteomes" id="UP001056981">
    <property type="component" value="Chromosome"/>
</dbReference>
<dbReference type="PANTHER" id="PTHR34825:SF1">
    <property type="entry name" value="AAA-ATPASE-LIKE DOMAIN-CONTAINING PROTEIN"/>
    <property type="match status" value="1"/>
</dbReference>
<dbReference type="Pfam" id="PF08011">
    <property type="entry name" value="PDDEXK_9"/>
    <property type="match status" value="1"/>
</dbReference>
<evidence type="ECO:0000313" key="3">
    <source>
        <dbReference type="Proteomes" id="UP001056981"/>
    </source>
</evidence>
<dbReference type="GO" id="GO:0005524">
    <property type="term" value="F:ATP binding"/>
    <property type="evidence" value="ECO:0007669"/>
    <property type="project" value="UniProtKB-KW"/>
</dbReference>
<keyword evidence="2" id="KW-0067">ATP-binding</keyword>
<accession>A0A9Q9EWG4</accession>
<proteinExistence type="predicted"/>
<dbReference type="AlphaFoldDB" id="A0A9Q9EWG4"/>
<organism evidence="2 3">
    <name type="scientific">Treponema denticola</name>
    <dbReference type="NCBI Taxonomy" id="158"/>
    <lineage>
        <taxon>Bacteria</taxon>
        <taxon>Pseudomonadati</taxon>
        <taxon>Spirochaetota</taxon>
        <taxon>Spirochaetia</taxon>
        <taxon>Spirochaetales</taxon>
        <taxon>Treponemataceae</taxon>
        <taxon>Treponema</taxon>
    </lineage>
</organism>